<feature type="coiled-coil region" evidence="1">
    <location>
        <begin position="159"/>
        <end position="186"/>
    </location>
</feature>
<reference evidence="3" key="1">
    <citation type="submission" date="2022-11" db="EMBL/GenBank/DDBJ databases">
        <authorList>
            <person name="Petersen C."/>
        </authorList>
    </citation>
    <scope>NUCLEOTIDE SEQUENCE</scope>
    <source>
        <strain evidence="3">IBT 29864</strain>
    </source>
</reference>
<evidence type="ECO:0000313" key="4">
    <source>
        <dbReference type="Proteomes" id="UP001147782"/>
    </source>
</evidence>
<keyword evidence="4" id="KW-1185">Reference proteome</keyword>
<dbReference type="OrthoDB" id="4219547at2759"/>
<accession>A0A9W9SMQ4</accession>
<evidence type="ECO:0000256" key="1">
    <source>
        <dbReference type="SAM" id="Coils"/>
    </source>
</evidence>
<evidence type="ECO:0000256" key="2">
    <source>
        <dbReference type="SAM" id="MobiDB-lite"/>
    </source>
</evidence>
<gene>
    <name evidence="3" type="ORF">N7496_003248</name>
</gene>
<reference evidence="3" key="2">
    <citation type="journal article" date="2023" name="IMA Fungus">
        <title>Comparative genomic study of the Penicillium genus elucidates a diverse pangenome and 15 lateral gene transfer events.</title>
        <authorList>
            <person name="Petersen C."/>
            <person name="Sorensen T."/>
            <person name="Nielsen M.R."/>
            <person name="Sondergaard T.E."/>
            <person name="Sorensen J.L."/>
            <person name="Fitzpatrick D.A."/>
            <person name="Frisvad J.C."/>
            <person name="Nielsen K.L."/>
        </authorList>
    </citation>
    <scope>NUCLEOTIDE SEQUENCE</scope>
    <source>
        <strain evidence="3">IBT 29864</strain>
    </source>
</reference>
<dbReference type="EMBL" id="JAPZBS010000002">
    <property type="protein sequence ID" value="KAJ5380820.1"/>
    <property type="molecule type" value="Genomic_DNA"/>
</dbReference>
<comment type="caution">
    <text evidence="3">The sequence shown here is derived from an EMBL/GenBank/DDBJ whole genome shotgun (WGS) entry which is preliminary data.</text>
</comment>
<dbReference type="RefSeq" id="XP_056558391.1">
    <property type="nucleotide sequence ID" value="XM_056696179.1"/>
</dbReference>
<name>A0A9W9SMQ4_9EURO</name>
<keyword evidence="1" id="KW-0175">Coiled coil</keyword>
<feature type="region of interest" description="Disordered" evidence="2">
    <location>
        <begin position="45"/>
        <end position="73"/>
    </location>
</feature>
<dbReference type="Proteomes" id="UP001147782">
    <property type="component" value="Unassembled WGS sequence"/>
</dbReference>
<proteinExistence type="predicted"/>
<sequence>MQPKSRRRRRLLQKLWKIFNPVASKTNGLNLVYFPKAQNCPYDFDKKEAIDDDPQSSDNIDAPPQYSSSISDGTPANLRNSLEAEIVHLWKKVWLGLYEIDVNEHRLRSSQLDALYLGAGMTGYMGRLGALKHAAYKNVGVNNEIASLKLFDGLSITTLQSVLEILRAYESEIDNLERLYGILRRGQRSLRQSTWITPTDTLQRQYLAIAEPMERRIKQYDIRMDVLNHEMRDEVMPMGDEIPAPQGQLVYEKAFPGR</sequence>
<dbReference type="GeneID" id="81435356"/>
<protein>
    <submittedName>
        <fullName evidence="3">Uncharacterized protein</fullName>
    </submittedName>
</protein>
<evidence type="ECO:0000313" key="3">
    <source>
        <dbReference type="EMBL" id="KAJ5380820.1"/>
    </source>
</evidence>
<organism evidence="3 4">
    <name type="scientific">Penicillium cataractarum</name>
    <dbReference type="NCBI Taxonomy" id="2100454"/>
    <lineage>
        <taxon>Eukaryota</taxon>
        <taxon>Fungi</taxon>
        <taxon>Dikarya</taxon>
        <taxon>Ascomycota</taxon>
        <taxon>Pezizomycotina</taxon>
        <taxon>Eurotiomycetes</taxon>
        <taxon>Eurotiomycetidae</taxon>
        <taxon>Eurotiales</taxon>
        <taxon>Aspergillaceae</taxon>
        <taxon>Penicillium</taxon>
    </lineage>
</organism>
<dbReference type="AlphaFoldDB" id="A0A9W9SMQ4"/>